<feature type="transmembrane region" description="Helical" evidence="10">
    <location>
        <begin position="233"/>
        <end position="256"/>
    </location>
</feature>
<organism evidence="11 12">
    <name type="scientific">Bacillus gaemokensis</name>
    <dbReference type="NCBI Taxonomy" id="574375"/>
    <lineage>
        <taxon>Bacteria</taxon>
        <taxon>Bacillati</taxon>
        <taxon>Bacillota</taxon>
        <taxon>Bacilli</taxon>
        <taxon>Bacillales</taxon>
        <taxon>Bacillaceae</taxon>
        <taxon>Bacillus</taxon>
        <taxon>Bacillus cereus group</taxon>
    </lineage>
</organism>
<dbReference type="PIRSF" id="PIRSF006060">
    <property type="entry name" value="AA_transporter"/>
    <property type="match status" value="1"/>
</dbReference>
<feature type="transmembrane region" description="Helical" evidence="10">
    <location>
        <begin position="35"/>
        <end position="57"/>
    </location>
</feature>
<dbReference type="NCBIfam" id="TIGR03810">
    <property type="entry name" value="arg_ornith_anti"/>
    <property type="match status" value="1"/>
</dbReference>
<evidence type="ECO:0000256" key="7">
    <source>
        <dbReference type="ARBA" id="ARBA00022989"/>
    </source>
</evidence>
<evidence type="ECO:0000256" key="2">
    <source>
        <dbReference type="ARBA" id="ARBA00008220"/>
    </source>
</evidence>
<dbReference type="AlphaFoldDB" id="A0A073KAT0"/>
<keyword evidence="12" id="KW-1185">Reference proteome</keyword>
<dbReference type="InterPro" id="IPR022461">
    <property type="entry name" value="Arg/Orn_antiprt_ArcD"/>
</dbReference>
<gene>
    <name evidence="11" type="ORF">BAGA_26955</name>
</gene>
<evidence type="ECO:0000256" key="8">
    <source>
        <dbReference type="ARBA" id="ARBA00023136"/>
    </source>
</evidence>
<feature type="transmembrane region" description="Helical" evidence="10">
    <location>
        <begin position="158"/>
        <end position="181"/>
    </location>
</feature>
<dbReference type="PANTHER" id="PTHR42770">
    <property type="entry name" value="AMINO ACID TRANSPORTER-RELATED"/>
    <property type="match status" value="1"/>
</dbReference>
<feature type="transmembrane region" description="Helical" evidence="10">
    <location>
        <begin position="276"/>
        <end position="303"/>
    </location>
</feature>
<feature type="transmembrane region" description="Helical" evidence="10">
    <location>
        <begin position="201"/>
        <end position="221"/>
    </location>
</feature>
<feature type="transmembrane region" description="Helical" evidence="10">
    <location>
        <begin position="7"/>
        <end position="29"/>
    </location>
</feature>
<dbReference type="Pfam" id="PF13520">
    <property type="entry name" value="AA_permease_2"/>
    <property type="match status" value="1"/>
</dbReference>
<dbReference type="GO" id="GO:0005886">
    <property type="term" value="C:plasma membrane"/>
    <property type="evidence" value="ECO:0007669"/>
    <property type="project" value="UniProtKB-SubCell"/>
</dbReference>
<name>A0A073KAT0_9BACI</name>
<evidence type="ECO:0000256" key="1">
    <source>
        <dbReference type="ARBA" id="ARBA00004651"/>
    </source>
</evidence>
<keyword evidence="7 10" id="KW-1133">Transmembrane helix</keyword>
<feature type="transmembrane region" description="Helical" evidence="10">
    <location>
        <begin position="445"/>
        <end position="465"/>
    </location>
</feature>
<keyword evidence="3" id="KW-0813">Transport</keyword>
<feature type="transmembrane region" description="Helical" evidence="10">
    <location>
        <begin position="390"/>
        <end position="408"/>
    </location>
</feature>
<sequence>MDEEKKLGLLTLTALVVGSMIGGGAFNLASDMAKGAGAGAIIIGWIVTGIGMIALGLSFQNLTVKRPDLDGGIFSYAKAGFGNFMGFNSAWGYWLSAWLGNVAYGTLLFSSLGYFFPVFEGGQNVASIIGASILLWCVHMLILRGVQSAALVNLVTTIAKLVPVFVFIVVGIFAFHIDIFLDGFWGQVGSFSWGAVGSQVKSTMLVTLWVFIGVEGAVVLSSRAKSRSDVGKATVIGLIGTLIIYILLTLLSLGLMQQADVANLKNPAMAYLFESVVGKWGAIFINLGLVISVLGAWLGWTLLASEIPYLAAKDGVFPKWFAKENKNKAPVNSLWITNGLIQIFLLTFVVSDQAYNFAFSLASSAILIPYAFSAFYQFKHSLQSEEKDRTKNIIIGLVASIYGIWLIYAAGLEYLLLTMTLYAPGIFIFYNVQKQTNPKQIFTRVELASSVAIGALAFFAIYRLITGSITL</sequence>
<feature type="transmembrane region" description="Helical" evidence="10">
    <location>
        <begin position="93"/>
        <end position="116"/>
    </location>
</feature>
<evidence type="ECO:0000313" key="11">
    <source>
        <dbReference type="EMBL" id="KEK24384.1"/>
    </source>
</evidence>
<dbReference type="InterPro" id="IPR004754">
    <property type="entry name" value="Amino_acid_antiprt"/>
</dbReference>
<feature type="transmembrane region" description="Helical" evidence="10">
    <location>
        <begin position="333"/>
        <end position="351"/>
    </location>
</feature>
<dbReference type="InterPro" id="IPR002293">
    <property type="entry name" value="AA/rel_permease1"/>
</dbReference>
<keyword evidence="6" id="KW-0029">Amino-acid transport</keyword>
<comment type="subcellular location">
    <subcellularLocation>
        <location evidence="1">Cell membrane</location>
        <topology evidence="1">Multi-pass membrane protein</topology>
    </subcellularLocation>
</comment>
<feature type="transmembrane region" description="Helical" evidence="10">
    <location>
        <begin position="357"/>
        <end position="378"/>
    </location>
</feature>
<evidence type="ECO:0000256" key="3">
    <source>
        <dbReference type="ARBA" id="ARBA00022448"/>
    </source>
</evidence>
<dbReference type="eggNOG" id="COG0531">
    <property type="taxonomic scope" value="Bacteria"/>
</dbReference>
<dbReference type="EMBL" id="JOTM01000007">
    <property type="protein sequence ID" value="KEK24384.1"/>
    <property type="molecule type" value="Genomic_DNA"/>
</dbReference>
<dbReference type="OrthoDB" id="9762947at2"/>
<keyword evidence="8 10" id="KW-0472">Membrane</keyword>
<keyword evidence="5 10" id="KW-0812">Transmembrane</keyword>
<evidence type="ECO:0000313" key="12">
    <source>
        <dbReference type="Proteomes" id="UP000027778"/>
    </source>
</evidence>
<dbReference type="GO" id="GO:1903826">
    <property type="term" value="P:L-arginine transmembrane transport"/>
    <property type="evidence" value="ECO:0007669"/>
    <property type="project" value="InterPro"/>
</dbReference>
<dbReference type="GO" id="GO:0006527">
    <property type="term" value="P:L-arginine catabolic process"/>
    <property type="evidence" value="ECO:0007669"/>
    <property type="project" value="UniProtKB-UniRule"/>
</dbReference>
<accession>A0A073KAT0</accession>
<dbReference type="STRING" id="574375.AZF08_18685"/>
<comment type="similarity">
    <text evidence="2">Belongs to the amino acid-polyamine-organocation (APC) superfamily. Basic amino acid/polyamine antiporter (APA) (TC 2.A.3.2) family.</text>
</comment>
<dbReference type="GO" id="GO:0043858">
    <property type="term" value="F:arginine:ornithine antiporter activity"/>
    <property type="evidence" value="ECO:0007669"/>
    <property type="project" value="UniProtKB-UniRule"/>
</dbReference>
<protein>
    <recommendedName>
        <fullName evidence="9">Arginine-ornithine antiporter</fullName>
    </recommendedName>
</protein>
<dbReference type="InterPro" id="IPR050367">
    <property type="entry name" value="APC_superfamily"/>
</dbReference>
<dbReference type="Proteomes" id="UP000027778">
    <property type="component" value="Unassembled WGS sequence"/>
</dbReference>
<evidence type="ECO:0000256" key="5">
    <source>
        <dbReference type="ARBA" id="ARBA00022692"/>
    </source>
</evidence>
<dbReference type="RefSeq" id="WP_033674463.1">
    <property type="nucleotide sequence ID" value="NZ_JOTM01000007.1"/>
</dbReference>
<dbReference type="Gene3D" id="1.20.1740.10">
    <property type="entry name" value="Amino acid/polyamine transporter I"/>
    <property type="match status" value="1"/>
</dbReference>
<keyword evidence="4" id="KW-1003">Cell membrane</keyword>
<comment type="caution">
    <text evidence="11">The sequence shown here is derived from an EMBL/GenBank/DDBJ whole genome shotgun (WGS) entry which is preliminary data.</text>
</comment>
<evidence type="ECO:0000256" key="4">
    <source>
        <dbReference type="ARBA" id="ARBA00022475"/>
    </source>
</evidence>
<proteinExistence type="inferred from homology"/>
<evidence type="ECO:0000256" key="10">
    <source>
        <dbReference type="SAM" id="Phobius"/>
    </source>
</evidence>
<evidence type="ECO:0000256" key="9">
    <source>
        <dbReference type="NCBIfam" id="TIGR03810"/>
    </source>
</evidence>
<evidence type="ECO:0000256" key="6">
    <source>
        <dbReference type="ARBA" id="ARBA00022970"/>
    </source>
</evidence>
<feature type="transmembrane region" description="Helical" evidence="10">
    <location>
        <begin position="128"/>
        <end position="146"/>
    </location>
</feature>
<dbReference type="PANTHER" id="PTHR42770:SF4">
    <property type="entry name" value="ARGININE_ORNITHINE ANTIPORTER-RELATED"/>
    <property type="match status" value="1"/>
</dbReference>
<dbReference type="NCBIfam" id="TIGR00905">
    <property type="entry name" value="2A0302"/>
    <property type="match status" value="1"/>
</dbReference>
<reference evidence="11 12" key="1">
    <citation type="submission" date="2014-06" db="EMBL/GenBank/DDBJ databases">
        <title>Draft genome sequence of Bacillus gaemokensis JCM 15801 (MCCC 1A00707).</title>
        <authorList>
            <person name="Lai Q."/>
            <person name="Liu Y."/>
            <person name="Shao Z."/>
        </authorList>
    </citation>
    <scope>NUCLEOTIDE SEQUENCE [LARGE SCALE GENOMIC DNA]</scope>
    <source>
        <strain evidence="11 12">JCM 15801</strain>
    </source>
</reference>
<feature type="transmembrane region" description="Helical" evidence="10">
    <location>
        <begin position="414"/>
        <end position="433"/>
    </location>
</feature>